<proteinExistence type="predicted"/>
<dbReference type="EMBL" id="BTSX01000006">
    <property type="protein sequence ID" value="GMT05332.1"/>
    <property type="molecule type" value="Genomic_DNA"/>
</dbReference>
<name>A0AAV5UEP0_9BILA</name>
<evidence type="ECO:0000313" key="2">
    <source>
        <dbReference type="EMBL" id="GMT05332.1"/>
    </source>
</evidence>
<reference evidence="2" key="1">
    <citation type="submission" date="2023-10" db="EMBL/GenBank/DDBJ databases">
        <title>Genome assembly of Pristionchus species.</title>
        <authorList>
            <person name="Yoshida K."/>
            <person name="Sommer R.J."/>
        </authorList>
    </citation>
    <scope>NUCLEOTIDE SEQUENCE</scope>
    <source>
        <strain evidence="2">RS0144</strain>
    </source>
</reference>
<dbReference type="AlphaFoldDB" id="A0AAV5UEP0"/>
<keyword evidence="3" id="KW-1185">Reference proteome</keyword>
<organism evidence="2 3">
    <name type="scientific">Pristionchus entomophagus</name>
    <dbReference type="NCBI Taxonomy" id="358040"/>
    <lineage>
        <taxon>Eukaryota</taxon>
        <taxon>Metazoa</taxon>
        <taxon>Ecdysozoa</taxon>
        <taxon>Nematoda</taxon>
        <taxon>Chromadorea</taxon>
        <taxon>Rhabditida</taxon>
        <taxon>Rhabditina</taxon>
        <taxon>Diplogasteromorpha</taxon>
        <taxon>Diplogasteroidea</taxon>
        <taxon>Neodiplogasteridae</taxon>
        <taxon>Pristionchus</taxon>
    </lineage>
</organism>
<evidence type="ECO:0000256" key="1">
    <source>
        <dbReference type="SAM" id="MobiDB-lite"/>
    </source>
</evidence>
<feature type="region of interest" description="Disordered" evidence="1">
    <location>
        <begin position="28"/>
        <end position="58"/>
    </location>
</feature>
<evidence type="ECO:0000313" key="3">
    <source>
        <dbReference type="Proteomes" id="UP001432027"/>
    </source>
</evidence>
<sequence>MSRVRAGLLPRETLEIQDSRIGEVSPRLMQRRPRSPTTRDSTRTIRARSASSVAVSTTWPAGTRSIETRRIRRNEDIRLREVGREEDATHSPRNGPLSSNCFAVGSFFDKVTPSCSALHNNFTTLTEVTSGRQRVLPSPTTVDSSERLPRTRLTPTSATLSMAPSVSLAASSTTTLFKLTSSNGRSRIVSSRLRTVNRRWKSS</sequence>
<dbReference type="Proteomes" id="UP001432027">
    <property type="component" value="Unassembled WGS sequence"/>
</dbReference>
<comment type="caution">
    <text evidence="2">The sequence shown here is derived from an EMBL/GenBank/DDBJ whole genome shotgun (WGS) entry which is preliminary data.</text>
</comment>
<gene>
    <name evidence="2" type="ORF">PENTCL1PPCAC_27506</name>
</gene>
<accession>A0AAV5UEP0</accession>
<feature type="compositionally biased region" description="Low complexity" evidence="1">
    <location>
        <begin position="47"/>
        <end position="58"/>
    </location>
</feature>
<protein>
    <submittedName>
        <fullName evidence="2">Uncharacterized protein</fullName>
    </submittedName>
</protein>